<dbReference type="PROSITE" id="PS50011">
    <property type="entry name" value="PROTEIN_KINASE_DOM"/>
    <property type="match status" value="1"/>
</dbReference>
<reference evidence="4 5" key="1">
    <citation type="journal article" date="2014" name="PLoS Genet.">
        <title>The Genome of Spironucleus salmonicida Highlights a Fish Pathogen Adapted to Fluctuating Environments.</title>
        <authorList>
            <person name="Xu F."/>
            <person name="Jerlstrom-Hultqvist J."/>
            <person name="Einarsson E."/>
            <person name="Astvaldsson A."/>
            <person name="Svard S.G."/>
            <person name="Andersson J.O."/>
        </authorList>
    </citation>
    <scope>NUCLEOTIDE SEQUENCE</scope>
    <source>
        <strain evidence="5">ATCC 50377</strain>
    </source>
</reference>
<dbReference type="FunFam" id="1.10.510.10:FF:000596">
    <property type="entry name" value="CK1 family protein kinase"/>
    <property type="match status" value="1"/>
</dbReference>
<dbReference type="AlphaFoldDB" id="V6LN74"/>
<dbReference type="InterPro" id="IPR050235">
    <property type="entry name" value="CK1_Ser-Thr_kinase"/>
</dbReference>
<keyword evidence="4" id="KW-0418">Kinase</keyword>
<dbReference type="EMBL" id="AUWU02000003">
    <property type="protein sequence ID" value="KAH0574726.1"/>
    <property type="molecule type" value="Genomic_DNA"/>
</dbReference>
<evidence type="ECO:0000256" key="1">
    <source>
        <dbReference type="PROSITE-ProRule" id="PRU10141"/>
    </source>
</evidence>
<keyword evidence="6" id="KW-1185">Reference proteome</keyword>
<sequence length="377" mass="43601">MADLRIAGKYQLQTRIGHGAFGEIYRGIALATNEPIAVKLEPADAKPPQLLYESKMYKLLMGGVGIPYIYYFAQEGEYNVLVMDLLGPSLEDLFSLCKRQFSLKTTLMLADQMVTRIEYLHLKTFMHRDQKPDNYCIGRGRRKSTVYLIDYGLSKRYLVGGNHIPYREHKALTGTARYCSINTHLGIEQSRRDDLESLGYIFVYFLRGSLPWQGLRAQTKKQKYEKILEKKLGCPIEQLCRGYPSEFSAFLHYCRSLRFDDRPDYAYLRKLFRELFVREGFVYDYVFDWNVAGYDTDTYHETKQKEQGPKSDNDDEGGAEGGSVHASDKGNGEEKKAEKAEKSVTRSRRGSEYIRTQERQKEADIRKQTKFGGTFHF</sequence>
<protein>
    <submittedName>
        <fullName evidence="4">Kinase, CK1 Casein kinase</fullName>
    </submittedName>
</protein>
<dbReference type="PROSITE" id="PS00107">
    <property type="entry name" value="PROTEIN_KINASE_ATP"/>
    <property type="match status" value="1"/>
</dbReference>
<dbReference type="InterPro" id="IPR000719">
    <property type="entry name" value="Prot_kinase_dom"/>
</dbReference>
<dbReference type="InterPro" id="IPR017441">
    <property type="entry name" value="Protein_kinase_ATP_BS"/>
</dbReference>
<keyword evidence="4" id="KW-0808">Transferase</keyword>
<dbReference type="SUPFAM" id="SSF56112">
    <property type="entry name" value="Protein kinase-like (PK-like)"/>
    <property type="match status" value="1"/>
</dbReference>
<dbReference type="EMBL" id="KI546166">
    <property type="protein sequence ID" value="EST42164.1"/>
    <property type="molecule type" value="Genomic_DNA"/>
</dbReference>
<proteinExistence type="predicted"/>
<keyword evidence="1" id="KW-0067">ATP-binding</keyword>
<feature type="compositionally biased region" description="Basic and acidic residues" evidence="2">
    <location>
        <begin position="300"/>
        <end position="312"/>
    </location>
</feature>
<dbReference type="OrthoDB" id="5800476at2759"/>
<feature type="region of interest" description="Disordered" evidence="2">
    <location>
        <begin position="300"/>
        <end position="377"/>
    </location>
</feature>
<evidence type="ECO:0000259" key="3">
    <source>
        <dbReference type="PROSITE" id="PS50011"/>
    </source>
</evidence>
<dbReference type="PANTHER" id="PTHR11909">
    <property type="entry name" value="CASEIN KINASE-RELATED"/>
    <property type="match status" value="1"/>
</dbReference>
<gene>
    <name evidence="4" type="ORF">SS50377_18472</name>
    <name evidence="5" type="ORF">SS50377_22341</name>
</gene>
<accession>V6LN74</accession>
<feature type="domain" description="Protein kinase" evidence="3">
    <location>
        <begin position="10"/>
        <end position="276"/>
    </location>
</feature>
<reference evidence="5" key="2">
    <citation type="submission" date="2020-12" db="EMBL/GenBank/DDBJ databases">
        <title>New Spironucleus salmonicida genome in near-complete chromosomes.</title>
        <authorList>
            <person name="Xu F."/>
            <person name="Kurt Z."/>
            <person name="Jimenez-Gonzalez A."/>
            <person name="Astvaldsson A."/>
            <person name="Andersson J.O."/>
            <person name="Svard S.G."/>
        </authorList>
    </citation>
    <scope>NUCLEOTIDE SEQUENCE</scope>
    <source>
        <strain evidence="5">ATCC 50377</strain>
    </source>
</reference>
<dbReference type="GO" id="GO:0005524">
    <property type="term" value="F:ATP binding"/>
    <property type="evidence" value="ECO:0007669"/>
    <property type="project" value="UniProtKB-UniRule"/>
</dbReference>
<dbReference type="Gene3D" id="1.10.510.10">
    <property type="entry name" value="Transferase(Phosphotransferase) domain 1"/>
    <property type="match status" value="1"/>
</dbReference>
<evidence type="ECO:0000256" key="2">
    <source>
        <dbReference type="SAM" id="MobiDB-lite"/>
    </source>
</evidence>
<feature type="binding site" evidence="1">
    <location>
        <position position="39"/>
    </location>
    <ligand>
        <name>ATP</name>
        <dbReference type="ChEBI" id="CHEBI:30616"/>
    </ligand>
</feature>
<evidence type="ECO:0000313" key="6">
    <source>
        <dbReference type="Proteomes" id="UP000018208"/>
    </source>
</evidence>
<evidence type="ECO:0000313" key="5">
    <source>
        <dbReference type="EMBL" id="KAH0574726.1"/>
    </source>
</evidence>
<dbReference type="Pfam" id="PF00069">
    <property type="entry name" value="Pkinase"/>
    <property type="match status" value="1"/>
</dbReference>
<dbReference type="InterPro" id="IPR011009">
    <property type="entry name" value="Kinase-like_dom_sf"/>
</dbReference>
<dbReference type="GO" id="GO:0004672">
    <property type="term" value="F:protein kinase activity"/>
    <property type="evidence" value="ECO:0007669"/>
    <property type="project" value="InterPro"/>
</dbReference>
<dbReference type="Proteomes" id="UP000018208">
    <property type="component" value="Unassembled WGS sequence"/>
</dbReference>
<name>V6LN74_9EUKA</name>
<feature type="compositionally biased region" description="Basic and acidic residues" evidence="2">
    <location>
        <begin position="326"/>
        <end position="367"/>
    </location>
</feature>
<dbReference type="VEuPathDB" id="GiardiaDB:SS50377_22341"/>
<keyword evidence="1" id="KW-0547">Nucleotide-binding</keyword>
<organism evidence="4">
    <name type="scientific">Spironucleus salmonicida</name>
    <dbReference type="NCBI Taxonomy" id="348837"/>
    <lineage>
        <taxon>Eukaryota</taxon>
        <taxon>Metamonada</taxon>
        <taxon>Diplomonadida</taxon>
        <taxon>Hexamitidae</taxon>
        <taxon>Hexamitinae</taxon>
        <taxon>Spironucleus</taxon>
    </lineage>
</organism>
<evidence type="ECO:0000313" key="4">
    <source>
        <dbReference type="EMBL" id="EST42164.1"/>
    </source>
</evidence>